<organism evidence="1 2">
    <name type="scientific">Anabarilius grahami</name>
    <name type="common">Kanglang fish</name>
    <name type="synonym">Barilius grahami</name>
    <dbReference type="NCBI Taxonomy" id="495550"/>
    <lineage>
        <taxon>Eukaryota</taxon>
        <taxon>Metazoa</taxon>
        <taxon>Chordata</taxon>
        <taxon>Craniata</taxon>
        <taxon>Vertebrata</taxon>
        <taxon>Euteleostomi</taxon>
        <taxon>Actinopterygii</taxon>
        <taxon>Neopterygii</taxon>
        <taxon>Teleostei</taxon>
        <taxon>Ostariophysi</taxon>
        <taxon>Cypriniformes</taxon>
        <taxon>Xenocyprididae</taxon>
        <taxon>Xenocypridinae</taxon>
        <taxon>Xenocypridinae incertae sedis</taxon>
        <taxon>Anabarilius</taxon>
    </lineage>
</organism>
<sequence>MVIPVLRRGATDPPEPLALTDIRAMVPLWPLGRWSASSLKAEGTWVFHWHSVATFKLCPSEVDKKDRRKDEGCSDMVDEEKVSHHICPSATSLVEHHTLINKCVHSTVLSRSAQALLTTTHTIQSSMSGHGLLDGVNCLKTSYLTGNHTTCWFDARGCLPSSGLREVRIHVVSDQLCQSPHVIDPSLFLAFFSLRPSVSISVSPLCRPFHFAIAKEIVNTARCRKYIIIRHNRPLDAPQSQAGSSLIQVPAMKL</sequence>
<comment type="caution">
    <text evidence="1">The sequence shown here is derived from an EMBL/GenBank/DDBJ whole genome shotgun (WGS) entry which is preliminary data.</text>
</comment>
<reference evidence="1 2" key="1">
    <citation type="submission" date="2018-10" db="EMBL/GenBank/DDBJ databases">
        <title>Genome assembly for a Yunnan-Guizhou Plateau 3E fish, Anabarilius grahami (Regan), and its evolutionary and genetic applications.</title>
        <authorList>
            <person name="Jiang W."/>
        </authorList>
    </citation>
    <scope>NUCLEOTIDE SEQUENCE [LARGE SCALE GENOMIC DNA]</scope>
    <source>
        <strain evidence="1">AG-KIZ</strain>
        <tissue evidence="1">Muscle</tissue>
    </source>
</reference>
<name>A0A3N0Y413_ANAGA</name>
<dbReference type="EMBL" id="RJVU01053075">
    <property type="protein sequence ID" value="ROL40943.1"/>
    <property type="molecule type" value="Genomic_DNA"/>
</dbReference>
<keyword evidence="2" id="KW-1185">Reference proteome</keyword>
<dbReference type="Proteomes" id="UP000281406">
    <property type="component" value="Unassembled WGS sequence"/>
</dbReference>
<evidence type="ECO:0000313" key="2">
    <source>
        <dbReference type="Proteomes" id="UP000281406"/>
    </source>
</evidence>
<proteinExistence type="predicted"/>
<dbReference type="AlphaFoldDB" id="A0A3N0Y413"/>
<protein>
    <submittedName>
        <fullName evidence="1">Uncharacterized protein</fullName>
    </submittedName>
</protein>
<evidence type="ECO:0000313" key="1">
    <source>
        <dbReference type="EMBL" id="ROL40943.1"/>
    </source>
</evidence>
<gene>
    <name evidence="1" type="ORF">DPX16_11393</name>
</gene>
<accession>A0A3N0Y413</accession>